<proteinExistence type="predicted"/>
<evidence type="ECO:0000313" key="1">
    <source>
        <dbReference type="EMBL" id="KKL50832.1"/>
    </source>
</evidence>
<dbReference type="EMBL" id="LAZR01032456">
    <property type="protein sequence ID" value="KKL50832.1"/>
    <property type="molecule type" value="Genomic_DNA"/>
</dbReference>
<dbReference type="CDD" id="cd00085">
    <property type="entry name" value="HNHc"/>
    <property type="match status" value="1"/>
</dbReference>
<protein>
    <recommendedName>
        <fullName evidence="2">HNH nuclease domain-containing protein</fullName>
    </recommendedName>
</protein>
<organism evidence="1">
    <name type="scientific">marine sediment metagenome</name>
    <dbReference type="NCBI Taxonomy" id="412755"/>
    <lineage>
        <taxon>unclassified sequences</taxon>
        <taxon>metagenomes</taxon>
        <taxon>ecological metagenomes</taxon>
    </lineage>
</organism>
<reference evidence="1" key="1">
    <citation type="journal article" date="2015" name="Nature">
        <title>Complex archaea that bridge the gap between prokaryotes and eukaryotes.</title>
        <authorList>
            <person name="Spang A."/>
            <person name="Saw J.H."/>
            <person name="Jorgensen S.L."/>
            <person name="Zaremba-Niedzwiedzka K."/>
            <person name="Martijn J."/>
            <person name="Lind A.E."/>
            <person name="van Eijk R."/>
            <person name="Schleper C."/>
            <person name="Guy L."/>
            <person name="Ettema T.J."/>
        </authorList>
    </citation>
    <scope>NUCLEOTIDE SEQUENCE</scope>
</reference>
<dbReference type="AlphaFoldDB" id="A0A0F9FIB2"/>
<name>A0A0F9FIB2_9ZZZZ</name>
<evidence type="ECO:0008006" key="2">
    <source>
        <dbReference type="Google" id="ProtNLM"/>
    </source>
</evidence>
<comment type="caution">
    <text evidence="1">The sequence shown here is derived from an EMBL/GenBank/DDBJ whole genome shotgun (WGS) entry which is preliminary data.</text>
</comment>
<dbReference type="Gene3D" id="1.10.30.50">
    <property type="match status" value="1"/>
</dbReference>
<accession>A0A0F9FIB2</accession>
<dbReference type="InterPro" id="IPR003615">
    <property type="entry name" value="HNH_nuc"/>
</dbReference>
<sequence length="216" mass="25866">MKTCSKCSQSLSLNQFSIDRHRKDGHQSKCRSCVKIYNRMHYRQNIVQRKAWQKQYDQVHTEQKKAQMIKYYLQNPGRRAAYQQKYYQSNIEFLKAWMKKYAQKHAKALKIYRREWRKRNAPLVVAYTRKHQAALLQRTPNWLTPEQEQQVIEFYINCPKGMEVDHIIPLQGKCISGLHHPDNLQYLTRHENRAKGNRCSEIVADFEVEKSEVKPV</sequence>
<gene>
    <name evidence="1" type="ORF">LCGC14_2301550</name>
</gene>